<dbReference type="RefSeq" id="WP_150711599.1">
    <property type="nucleotide sequence ID" value="NZ_CABVHK010000010.1"/>
</dbReference>
<dbReference type="Pfam" id="PF00535">
    <property type="entry name" value="Glycos_transf_2"/>
    <property type="match status" value="1"/>
</dbReference>
<gene>
    <name evidence="10" type="ORF">PS662_03149</name>
</gene>
<dbReference type="InterPro" id="IPR001173">
    <property type="entry name" value="Glyco_trans_2-like"/>
</dbReference>
<protein>
    <submittedName>
        <fullName evidence="10">Putative glycosyltransferase</fullName>
        <ecNumber evidence="10">2.4.-.-</ecNumber>
    </submittedName>
</protein>
<dbReference type="CDD" id="cd04187">
    <property type="entry name" value="DPM1_like_bac"/>
    <property type="match status" value="1"/>
</dbReference>
<evidence type="ECO:0000313" key="11">
    <source>
        <dbReference type="Proteomes" id="UP000326953"/>
    </source>
</evidence>
<dbReference type="Gene3D" id="3.90.550.10">
    <property type="entry name" value="Spore Coat Polysaccharide Biosynthesis Protein SpsA, Chain A"/>
    <property type="match status" value="1"/>
</dbReference>
<dbReference type="InterPro" id="IPR050256">
    <property type="entry name" value="Glycosyltransferase_2"/>
</dbReference>
<keyword evidence="6 8" id="KW-1133">Transmembrane helix</keyword>
<organism evidence="10 11">
    <name type="scientific">Pseudomonas fluorescens</name>
    <dbReference type="NCBI Taxonomy" id="294"/>
    <lineage>
        <taxon>Bacteria</taxon>
        <taxon>Pseudomonadati</taxon>
        <taxon>Pseudomonadota</taxon>
        <taxon>Gammaproteobacteria</taxon>
        <taxon>Pseudomonadales</taxon>
        <taxon>Pseudomonadaceae</taxon>
        <taxon>Pseudomonas</taxon>
    </lineage>
</organism>
<dbReference type="EMBL" id="CABVHK010000010">
    <property type="protein sequence ID" value="VVM97122.1"/>
    <property type="molecule type" value="Genomic_DNA"/>
</dbReference>
<keyword evidence="3 10" id="KW-0328">Glycosyltransferase</keyword>
<keyword evidence="2" id="KW-0997">Cell inner membrane</keyword>
<comment type="subcellular location">
    <subcellularLocation>
        <location evidence="1">Membrane</location>
        <topology evidence="1">Multi-pass membrane protein</topology>
    </subcellularLocation>
</comment>
<evidence type="ECO:0000256" key="6">
    <source>
        <dbReference type="ARBA" id="ARBA00022989"/>
    </source>
</evidence>
<evidence type="ECO:0000313" key="10">
    <source>
        <dbReference type="EMBL" id="VVM97122.1"/>
    </source>
</evidence>
<keyword evidence="7 8" id="KW-0472">Membrane</keyword>
<dbReference type="PANTHER" id="PTHR48090:SF1">
    <property type="entry name" value="PROPHAGE BACTOPRENOL GLUCOSYL TRANSFERASE HOMOLOG"/>
    <property type="match status" value="1"/>
</dbReference>
<dbReference type="EC" id="2.4.-.-" evidence="10"/>
<sequence length="314" mass="35281">MTAKPTPDISVVIPVYQAENLIHELLRQLTNELKSITSQYEIILVEDRSPDNSWVELQKSTKLYPNVKAVRLSRNYGQHYAISAGLALAKGAWIVVMDCDLQDQPSEIPKLYEESKKGFDIVLARRVERQDNWMKRLSSKIFYGALGYLTGTEQDSSVANFGIYSRKVISAINRMPESIRYFPTMVRWVGFKSTKLDVVHAARPAGKTSYNFKKLLNLSLDICLANSDKPIRLTIKLGLLVAFTGFIFATYVAIKALLGEIQVLGYASLLVSLWVLSGLIICIIGVVGLYVGKSFEGIKNRPLYVIDEVIEHEE</sequence>
<dbReference type="PANTHER" id="PTHR48090">
    <property type="entry name" value="UNDECAPRENYL-PHOSPHATE 4-DEOXY-4-FORMAMIDO-L-ARABINOSE TRANSFERASE-RELATED"/>
    <property type="match status" value="1"/>
</dbReference>
<evidence type="ECO:0000256" key="5">
    <source>
        <dbReference type="ARBA" id="ARBA00022692"/>
    </source>
</evidence>
<reference evidence="10 11" key="1">
    <citation type="submission" date="2019-09" db="EMBL/GenBank/DDBJ databases">
        <authorList>
            <person name="Chandra G."/>
            <person name="Truman W A."/>
        </authorList>
    </citation>
    <scope>NUCLEOTIDE SEQUENCE [LARGE SCALE GENOMIC DNA]</scope>
    <source>
        <strain evidence="10">PS662</strain>
    </source>
</reference>
<name>A0A5E6TX52_PSEFL</name>
<proteinExistence type="predicted"/>
<keyword evidence="5 8" id="KW-0812">Transmembrane</keyword>
<evidence type="ECO:0000256" key="3">
    <source>
        <dbReference type="ARBA" id="ARBA00022676"/>
    </source>
</evidence>
<evidence type="ECO:0000256" key="7">
    <source>
        <dbReference type="ARBA" id="ARBA00023136"/>
    </source>
</evidence>
<dbReference type="InterPro" id="IPR029044">
    <property type="entry name" value="Nucleotide-diphossugar_trans"/>
</dbReference>
<evidence type="ECO:0000256" key="8">
    <source>
        <dbReference type="SAM" id="Phobius"/>
    </source>
</evidence>
<feature type="domain" description="Glycosyltransferase 2-like" evidence="9">
    <location>
        <begin position="10"/>
        <end position="141"/>
    </location>
</feature>
<keyword evidence="4 10" id="KW-0808">Transferase</keyword>
<keyword evidence="2" id="KW-1003">Cell membrane</keyword>
<dbReference type="Proteomes" id="UP000326953">
    <property type="component" value="Unassembled WGS sequence"/>
</dbReference>
<dbReference type="GO" id="GO:0016757">
    <property type="term" value="F:glycosyltransferase activity"/>
    <property type="evidence" value="ECO:0007669"/>
    <property type="project" value="UniProtKB-KW"/>
</dbReference>
<dbReference type="SUPFAM" id="SSF53448">
    <property type="entry name" value="Nucleotide-diphospho-sugar transferases"/>
    <property type="match status" value="1"/>
</dbReference>
<evidence type="ECO:0000256" key="2">
    <source>
        <dbReference type="ARBA" id="ARBA00022519"/>
    </source>
</evidence>
<dbReference type="AlphaFoldDB" id="A0A5E6TX52"/>
<accession>A0A5E6TX52</accession>
<evidence type="ECO:0000256" key="4">
    <source>
        <dbReference type="ARBA" id="ARBA00022679"/>
    </source>
</evidence>
<feature type="transmembrane region" description="Helical" evidence="8">
    <location>
        <begin position="264"/>
        <end position="291"/>
    </location>
</feature>
<evidence type="ECO:0000256" key="1">
    <source>
        <dbReference type="ARBA" id="ARBA00004141"/>
    </source>
</evidence>
<evidence type="ECO:0000259" key="9">
    <source>
        <dbReference type="Pfam" id="PF00535"/>
    </source>
</evidence>
<feature type="transmembrane region" description="Helical" evidence="8">
    <location>
        <begin position="237"/>
        <end position="258"/>
    </location>
</feature>
<dbReference type="GO" id="GO:0005886">
    <property type="term" value="C:plasma membrane"/>
    <property type="evidence" value="ECO:0007669"/>
    <property type="project" value="TreeGrafter"/>
</dbReference>
<dbReference type="OrthoDB" id="9811884at2"/>